<organism evidence="3 4">
    <name type="scientific">Actinocrinis puniceicyclus</name>
    <dbReference type="NCBI Taxonomy" id="977794"/>
    <lineage>
        <taxon>Bacteria</taxon>
        <taxon>Bacillati</taxon>
        <taxon>Actinomycetota</taxon>
        <taxon>Actinomycetes</taxon>
        <taxon>Catenulisporales</taxon>
        <taxon>Actinospicaceae</taxon>
        <taxon>Actinocrinis</taxon>
    </lineage>
</organism>
<evidence type="ECO:0000313" key="3">
    <source>
        <dbReference type="EMBL" id="MBS2962779.1"/>
    </source>
</evidence>
<dbReference type="Proteomes" id="UP000677913">
    <property type="component" value="Unassembled WGS sequence"/>
</dbReference>
<evidence type="ECO:0000313" key="4">
    <source>
        <dbReference type="Proteomes" id="UP000677913"/>
    </source>
</evidence>
<feature type="transmembrane region" description="Helical" evidence="2">
    <location>
        <begin position="38"/>
        <end position="58"/>
    </location>
</feature>
<reference evidence="3" key="1">
    <citation type="submission" date="2021-04" db="EMBL/GenBank/DDBJ databases">
        <title>Genome based classification of Actinospica acidithermotolerans sp. nov., an actinobacterium isolated from an Indonesian hot spring.</title>
        <authorList>
            <person name="Kusuma A.B."/>
            <person name="Putra K.E."/>
            <person name="Nafisah S."/>
            <person name="Loh J."/>
            <person name="Nouioui I."/>
            <person name="Goodfellow M."/>
        </authorList>
    </citation>
    <scope>NUCLEOTIDE SEQUENCE</scope>
    <source>
        <strain evidence="3">DSM 45618</strain>
    </source>
</reference>
<keyword evidence="2" id="KW-0812">Transmembrane</keyword>
<name>A0A8J7WNQ0_9ACTN</name>
<sequence>MAVAVIGSVLLLTCGVVAGSDVPGTLSFFGVTVHTTSAQIFLTGAICTWALLAAAWLLTAGIRRSRERGAQLAMLRGRVADVQCGAEPPGFAGQSAFAGLLGLAVGGERPGADRAGSGSGGDRDNSGQDTAEQPPVRQ</sequence>
<gene>
    <name evidence="3" type="ORF">KGA66_06980</name>
</gene>
<dbReference type="EMBL" id="JAGSXH010000015">
    <property type="protein sequence ID" value="MBS2962779.1"/>
    <property type="molecule type" value="Genomic_DNA"/>
</dbReference>
<keyword evidence="4" id="KW-1185">Reference proteome</keyword>
<accession>A0A8J7WNQ0</accession>
<feature type="region of interest" description="Disordered" evidence="1">
    <location>
        <begin position="108"/>
        <end position="138"/>
    </location>
</feature>
<protein>
    <submittedName>
        <fullName evidence="3">Uncharacterized protein</fullName>
    </submittedName>
</protein>
<keyword evidence="2" id="KW-1133">Transmembrane helix</keyword>
<comment type="caution">
    <text evidence="3">The sequence shown here is derived from an EMBL/GenBank/DDBJ whole genome shotgun (WGS) entry which is preliminary data.</text>
</comment>
<dbReference type="RefSeq" id="WP_211465821.1">
    <property type="nucleotide sequence ID" value="NZ_JAGSXH010000015.1"/>
</dbReference>
<dbReference type="AlphaFoldDB" id="A0A8J7WNQ0"/>
<evidence type="ECO:0000256" key="2">
    <source>
        <dbReference type="SAM" id="Phobius"/>
    </source>
</evidence>
<evidence type="ECO:0000256" key="1">
    <source>
        <dbReference type="SAM" id="MobiDB-lite"/>
    </source>
</evidence>
<proteinExistence type="predicted"/>
<keyword evidence="2" id="KW-0472">Membrane</keyword>